<dbReference type="NCBIfam" id="NF006617">
    <property type="entry name" value="PRK09184.1"/>
    <property type="match status" value="1"/>
</dbReference>
<protein>
    <submittedName>
        <fullName evidence="2">Acyl carrier protein</fullName>
    </submittedName>
</protein>
<accession>A0A084IQ59</accession>
<feature type="domain" description="Carrier" evidence="1">
    <location>
        <begin position="5"/>
        <end position="90"/>
    </location>
</feature>
<proteinExistence type="predicted"/>
<sequence length="93" mass="10024">MNEQSDLERDVAQLLVTSLDLEDVTAAEIEPTAPLFGPEADSLGLDSIDALEIALAVNQAYGIELRADDEANSRIFATLRSLSAHIERERAAA</sequence>
<name>A0A084IQ59_SALHC</name>
<keyword evidence="3" id="KW-1185">Reference proteome</keyword>
<reference evidence="2 3" key="1">
    <citation type="submission" date="2013-03" db="EMBL/GenBank/DDBJ databases">
        <title>Salinisphaera hydrothermalis C41B8 Genome Sequencing.</title>
        <authorList>
            <person name="Li C."/>
            <person name="Lai Q."/>
            <person name="Shao Z."/>
        </authorList>
    </citation>
    <scope>NUCLEOTIDE SEQUENCE [LARGE SCALE GENOMIC DNA]</scope>
    <source>
        <strain evidence="2 3">C41B8</strain>
    </source>
</reference>
<dbReference type="AlphaFoldDB" id="A0A084IQ59"/>
<dbReference type="InterPro" id="IPR036736">
    <property type="entry name" value="ACP-like_sf"/>
</dbReference>
<dbReference type="EMBL" id="APNK01000002">
    <property type="protein sequence ID" value="KEZ78843.1"/>
    <property type="molecule type" value="Genomic_DNA"/>
</dbReference>
<dbReference type="Gene3D" id="1.10.1200.10">
    <property type="entry name" value="ACP-like"/>
    <property type="match status" value="1"/>
</dbReference>
<dbReference type="OrthoDB" id="9803943at2"/>
<evidence type="ECO:0000259" key="1">
    <source>
        <dbReference type="PROSITE" id="PS50075"/>
    </source>
</evidence>
<evidence type="ECO:0000313" key="2">
    <source>
        <dbReference type="EMBL" id="KEZ78843.1"/>
    </source>
</evidence>
<dbReference type="Pfam" id="PF00550">
    <property type="entry name" value="PP-binding"/>
    <property type="match status" value="1"/>
</dbReference>
<organism evidence="2 3">
    <name type="scientific">Salinisphaera hydrothermalis (strain C41B8)</name>
    <dbReference type="NCBI Taxonomy" id="1304275"/>
    <lineage>
        <taxon>Bacteria</taxon>
        <taxon>Pseudomonadati</taxon>
        <taxon>Pseudomonadota</taxon>
        <taxon>Gammaproteobacteria</taxon>
        <taxon>Salinisphaerales</taxon>
        <taxon>Salinisphaeraceae</taxon>
        <taxon>Salinisphaera</taxon>
    </lineage>
</organism>
<comment type="caution">
    <text evidence="2">The sequence shown here is derived from an EMBL/GenBank/DDBJ whole genome shotgun (WGS) entry which is preliminary data.</text>
</comment>
<dbReference type="STRING" id="1304275.C41B8_01897"/>
<dbReference type="RefSeq" id="WP_037333308.1">
    <property type="nucleotide sequence ID" value="NZ_APNK01000002.1"/>
</dbReference>
<dbReference type="SMART" id="SM01294">
    <property type="entry name" value="PKS_PP_betabranch"/>
    <property type="match status" value="1"/>
</dbReference>
<dbReference type="SUPFAM" id="SSF47336">
    <property type="entry name" value="ACP-like"/>
    <property type="match status" value="1"/>
</dbReference>
<dbReference type="PROSITE" id="PS50075">
    <property type="entry name" value="CARRIER"/>
    <property type="match status" value="1"/>
</dbReference>
<dbReference type="Proteomes" id="UP000028302">
    <property type="component" value="Unassembled WGS sequence"/>
</dbReference>
<dbReference type="InterPro" id="IPR009081">
    <property type="entry name" value="PP-bd_ACP"/>
</dbReference>
<evidence type="ECO:0000313" key="3">
    <source>
        <dbReference type="Proteomes" id="UP000028302"/>
    </source>
</evidence>
<dbReference type="eggNOG" id="COG0236">
    <property type="taxonomic scope" value="Bacteria"/>
</dbReference>
<gene>
    <name evidence="2" type="ORF">C41B8_01897</name>
</gene>